<evidence type="ECO:0000256" key="2">
    <source>
        <dbReference type="ARBA" id="ARBA00023306"/>
    </source>
</evidence>
<dbReference type="PANTHER" id="PTHR33142">
    <property type="entry name" value="CYCLIN-DEPENDENT PROTEIN KINASE INHIBITOR SMR13"/>
    <property type="match status" value="1"/>
</dbReference>
<dbReference type="InterPro" id="IPR040389">
    <property type="entry name" value="SMR"/>
</dbReference>
<evidence type="ECO:0000313" key="5">
    <source>
        <dbReference type="Proteomes" id="UP000685013"/>
    </source>
</evidence>
<feature type="non-terminal residue" evidence="4">
    <location>
        <position position="1"/>
    </location>
</feature>
<dbReference type="GO" id="GO:0005634">
    <property type="term" value="C:nucleus"/>
    <property type="evidence" value="ECO:0007669"/>
    <property type="project" value="TreeGrafter"/>
</dbReference>
<proteinExistence type="predicted"/>
<reference evidence="4 5" key="1">
    <citation type="journal article" date="2021" name="Hortic Res">
        <title>The domestication of Cucurbita argyrosperma as revealed by the genome of its wild relative.</title>
        <authorList>
            <person name="Barrera-Redondo J."/>
            <person name="Sanchez-de la Vega G."/>
            <person name="Aguirre-Liguori J.A."/>
            <person name="Castellanos-Morales G."/>
            <person name="Gutierrez-Guerrero Y.T."/>
            <person name="Aguirre-Dugua X."/>
            <person name="Aguirre-Planter E."/>
            <person name="Tenaillon M.I."/>
            <person name="Lira-Saade R."/>
            <person name="Eguiarte L.E."/>
        </authorList>
    </citation>
    <scope>NUCLEOTIDE SEQUENCE [LARGE SCALE GENOMIC DNA]</scope>
    <source>
        <strain evidence="4">JBR-2021</strain>
    </source>
</reference>
<evidence type="ECO:0000313" key="4">
    <source>
        <dbReference type="EMBL" id="KAG6605917.1"/>
    </source>
</evidence>
<accession>A0AAV6P193</accession>
<sequence>MAPSGGKMATRPRRNIRTSKLNKKIKKTTTKKPQQPQNQIPPPQNDVVQFPDDDDGGGGGYSTPKAERFRIPEILTCPPGPKKQRPISDCSFRRSPIAFFAPPELELFFFIARPDISV</sequence>
<name>A0AAV6P193_9ROSI</name>
<dbReference type="GO" id="GO:0004860">
    <property type="term" value="F:protein kinase inhibitor activity"/>
    <property type="evidence" value="ECO:0007669"/>
    <property type="project" value="UniProtKB-KW"/>
</dbReference>
<gene>
    <name evidence="4" type="primary">SMR13</name>
    <name evidence="4" type="ORF">SDJN03_03234</name>
</gene>
<dbReference type="GO" id="GO:0032875">
    <property type="term" value="P:regulation of DNA endoreduplication"/>
    <property type="evidence" value="ECO:0007669"/>
    <property type="project" value="InterPro"/>
</dbReference>
<evidence type="ECO:0000256" key="1">
    <source>
        <dbReference type="ARBA" id="ARBA00023013"/>
    </source>
</evidence>
<feature type="region of interest" description="Disordered" evidence="3">
    <location>
        <begin position="1"/>
        <end position="69"/>
    </location>
</feature>
<dbReference type="Proteomes" id="UP000685013">
    <property type="component" value="Chromosome 2"/>
</dbReference>
<keyword evidence="1 4" id="KW-0649">Protein kinase inhibitor</keyword>
<evidence type="ECO:0000256" key="3">
    <source>
        <dbReference type="SAM" id="MobiDB-lite"/>
    </source>
</evidence>
<dbReference type="EMBL" id="JAGKQH010000002">
    <property type="protein sequence ID" value="KAG6605917.1"/>
    <property type="molecule type" value="Genomic_DNA"/>
</dbReference>
<feature type="compositionally biased region" description="Basic residues" evidence="3">
    <location>
        <begin position="10"/>
        <end position="30"/>
    </location>
</feature>
<keyword evidence="2" id="KW-0131">Cell cycle</keyword>
<comment type="caution">
    <text evidence="4">The sequence shown here is derived from an EMBL/GenBank/DDBJ whole genome shotgun (WGS) entry which is preliminary data.</text>
</comment>
<dbReference type="AlphaFoldDB" id="A0AAV6P193"/>
<keyword evidence="5" id="KW-1185">Reference proteome</keyword>
<dbReference type="PANTHER" id="PTHR33142:SF8">
    <property type="entry name" value="CYCLIN-DEPENDENT PROTEIN KINASE INHIBITOR SMR9"/>
    <property type="match status" value="1"/>
</dbReference>
<protein>
    <submittedName>
        <fullName evidence="4">Cyclin-dependent protein kinase inhibitor SMR13</fullName>
    </submittedName>
</protein>
<organism evidence="4 5">
    <name type="scientific">Cucurbita argyrosperma subsp. sororia</name>
    <dbReference type="NCBI Taxonomy" id="37648"/>
    <lineage>
        <taxon>Eukaryota</taxon>
        <taxon>Viridiplantae</taxon>
        <taxon>Streptophyta</taxon>
        <taxon>Embryophyta</taxon>
        <taxon>Tracheophyta</taxon>
        <taxon>Spermatophyta</taxon>
        <taxon>Magnoliopsida</taxon>
        <taxon>eudicotyledons</taxon>
        <taxon>Gunneridae</taxon>
        <taxon>Pentapetalae</taxon>
        <taxon>rosids</taxon>
        <taxon>fabids</taxon>
        <taxon>Cucurbitales</taxon>
        <taxon>Cucurbitaceae</taxon>
        <taxon>Cucurbiteae</taxon>
        <taxon>Cucurbita</taxon>
    </lineage>
</organism>